<comment type="similarity">
    <text evidence="1">Belongs to the LEA type SMP family.</text>
</comment>
<protein>
    <recommendedName>
        <fullName evidence="4">SMP domain-containing protein</fullName>
    </recommendedName>
</protein>
<accession>A0A1Y1HPG6</accession>
<feature type="compositionally biased region" description="Low complexity" evidence="3">
    <location>
        <begin position="319"/>
        <end position="329"/>
    </location>
</feature>
<feature type="region of interest" description="Disordered" evidence="3">
    <location>
        <begin position="310"/>
        <end position="338"/>
    </location>
</feature>
<feature type="compositionally biased region" description="Basic and acidic residues" evidence="3">
    <location>
        <begin position="53"/>
        <end position="62"/>
    </location>
</feature>
<dbReference type="AlphaFoldDB" id="A0A1Y1HPG6"/>
<evidence type="ECO:0000256" key="2">
    <source>
        <dbReference type="ARBA" id="ARBA00022737"/>
    </source>
</evidence>
<evidence type="ECO:0000313" key="6">
    <source>
        <dbReference type="Proteomes" id="UP000054558"/>
    </source>
</evidence>
<feature type="domain" description="SMP" evidence="4">
    <location>
        <begin position="142"/>
        <end position="198"/>
    </location>
</feature>
<dbReference type="InterPro" id="IPR007011">
    <property type="entry name" value="LEA_SMP_dom"/>
</dbReference>
<dbReference type="PANTHER" id="PTHR31174:SF7">
    <property type="entry name" value="LATE EMBRYOGENESIS ABUNDANT PROTEIN 31-RELATED"/>
    <property type="match status" value="1"/>
</dbReference>
<name>A0A1Y1HPG6_KLENI</name>
<organism evidence="5 6">
    <name type="scientific">Klebsormidium nitens</name>
    <name type="common">Green alga</name>
    <name type="synonym">Ulothrix nitens</name>
    <dbReference type="NCBI Taxonomy" id="105231"/>
    <lineage>
        <taxon>Eukaryota</taxon>
        <taxon>Viridiplantae</taxon>
        <taxon>Streptophyta</taxon>
        <taxon>Klebsormidiophyceae</taxon>
        <taxon>Klebsormidiales</taxon>
        <taxon>Klebsormidiaceae</taxon>
        <taxon>Klebsormidium</taxon>
    </lineage>
</organism>
<dbReference type="InterPro" id="IPR042971">
    <property type="entry name" value="LEA_SMP"/>
</dbReference>
<dbReference type="Pfam" id="PF04927">
    <property type="entry name" value="SMP"/>
    <property type="match status" value="4"/>
</dbReference>
<gene>
    <name evidence="5" type="ORF">KFL_000560240</name>
</gene>
<reference evidence="5 6" key="1">
    <citation type="journal article" date="2014" name="Nat. Commun.">
        <title>Klebsormidium flaccidum genome reveals primary factors for plant terrestrial adaptation.</title>
        <authorList>
            <person name="Hori K."/>
            <person name="Maruyama F."/>
            <person name="Fujisawa T."/>
            <person name="Togashi T."/>
            <person name="Yamamoto N."/>
            <person name="Seo M."/>
            <person name="Sato S."/>
            <person name="Yamada T."/>
            <person name="Mori H."/>
            <person name="Tajima N."/>
            <person name="Moriyama T."/>
            <person name="Ikeuchi M."/>
            <person name="Watanabe M."/>
            <person name="Wada H."/>
            <person name="Kobayashi K."/>
            <person name="Saito M."/>
            <person name="Masuda T."/>
            <person name="Sasaki-Sekimoto Y."/>
            <person name="Mashiguchi K."/>
            <person name="Awai K."/>
            <person name="Shimojima M."/>
            <person name="Masuda S."/>
            <person name="Iwai M."/>
            <person name="Nobusawa T."/>
            <person name="Narise T."/>
            <person name="Kondo S."/>
            <person name="Saito H."/>
            <person name="Sato R."/>
            <person name="Murakawa M."/>
            <person name="Ihara Y."/>
            <person name="Oshima-Yamada Y."/>
            <person name="Ohtaka K."/>
            <person name="Satoh M."/>
            <person name="Sonobe K."/>
            <person name="Ishii M."/>
            <person name="Ohtani R."/>
            <person name="Kanamori-Sato M."/>
            <person name="Honoki R."/>
            <person name="Miyazaki D."/>
            <person name="Mochizuki H."/>
            <person name="Umetsu J."/>
            <person name="Higashi K."/>
            <person name="Shibata D."/>
            <person name="Kamiya Y."/>
            <person name="Sato N."/>
            <person name="Nakamura Y."/>
            <person name="Tabata S."/>
            <person name="Ida S."/>
            <person name="Kurokawa K."/>
            <person name="Ohta H."/>
        </authorList>
    </citation>
    <scope>NUCLEOTIDE SEQUENCE [LARGE SCALE GENOMIC DNA]</scope>
    <source>
        <strain evidence="5 6">NIES-2285</strain>
    </source>
</reference>
<feature type="domain" description="SMP" evidence="4">
    <location>
        <begin position="216"/>
        <end position="273"/>
    </location>
</feature>
<feature type="region of interest" description="Disordered" evidence="3">
    <location>
        <begin position="1"/>
        <end position="126"/>
    </location>
</feature>
<dbReference type="Proteomes" id="UP000054558">
    <property type="component" value="Unassembled WGS sequence"/>
</dbReference>
<keyword evidence="6" id="KW-1185">Reference proteome</keyword>
<evidence type="ECO:0000256" key="3">
    <source>
        <dbReference type="SAM" id="MobiDB-lite"/>
    </source>
</evidence>
<feature type="domain" description="SMP" evidence="4">
    <location>
        <begin position="298"/>
        <end position="351"/>
    </location>
</feature>
<proteinExistence type="inferred from homology"/>
<feature type="region of interest" description="Disordered" evidence="3">
    <location>
        <begin position="358"/>
        <end position="396"/>
    </location>
</feature>
<dbReference type="EMBL" id="DF237005">
    <property type="protein sequence ID" value="GAQ80534.1"/>
    <property type="molecule type" value="Genomic_DNA"/>
</dbReference>
<evidence type="ECO:0000313" key="5">
    <source>
        <dbReference type="EMBL" id="GAQ80534.1"/>
    </source>
</evidence>
<dbReference type="OMA" id="REQPLKY"/>
<feature type="compositionally biased region" description="Basic and acidic residues" evidence="3">
    <location>
        <begin position="358"/>
        <end position="372"/>
    </location>
</feature>
<keyword evidence="2" id="KW-0677">Repeat</keyword>
<feature type="region of interest" description="Disordered" evidence="3">
    <location>
        <begin position="226"/>
        <end position="250"/>
    </location>
</feature>
<feature type="domain" description="SMP" evidence="4">
    <location>
        <begin position="424"/>
        <end position="472"/>
    </location>
</feature>
<evidence type="ECO:0000259" key="4">
    <source>
        <dbReference type="Pfam" id="PF04927"/>
    </source>
</evidence>
<dbReference type="OrthoDB" id="2014755at2759"/>
<evidence type="ECO:0000256" key="1">
    <source>
        <dbReference type="ARBA" id="ARBA00010733"/>
    </source>
</evidence>
<sequence>MASQQATDEKRQKTDTPPGATERPQQTDPGHIGTQEQGLRRKQLPESFASHGEGPRAKEARAHTLGGMEQLREESAPTIATSAGRQQAEVGESDEDARARFQEHRAQKRRGGKPQAPLSPRRGPSLSEELHKEFAKRGEDSVTIGEALEAAGHARGDKPVDASDASAIQSAVARATSGVQISSDLAAEAEKAATENERKLIFETDGTVTYEGTPHRLGEVLKDAARRLPMDKPATGEDARRVQSAEQRNDPFHVSHARGIAAHMQAAAAFNEAAERVAAHEPRYPHGYKPALDDPVLIGEALEVAGHARADKPVDPGDARAAQAAVTRATGDRTGGPLGAEAQLLAALNLRDEQVRERRERAAAQAAHEMELGHVPPQPARETRPGSPRKGAARAPEAHTLGQLLQASGARVLAVIFFPLAQHASEALSADKVVTREDARKVTRAEARGDPEHHNVRRGVAAQMQAAARLNEPQ</sequence>
<dbReference type="PANTHER" id="PTHR31174">
    <property type="entry name" value="SEED MATURATION FAMILY PROTEIN"/>
    <property type="match status" value="1"/>
</dbReference>
<feature type="compositionally biased region" description="Basic and acidic residues" evidence="3">
    <location>
        <begin position="96"/>
        <end position="105"/>
    </location>
</feature>